<dbReference type="GO" id="GO:0005524">
    <property type="term" value="F:ATP binding"/>
    <property type="evidence" value="ECO:0007669"/>
    <property type="project" value="UniProtKB-KW"/>
</dbReference>
<comment type="catalytic activity">
    <reaction evidence="1">
        <text>ATP + protein L-histidine = ADP + protein N-phospho-L-histidine.</text>
        <dbReference type="EC" id="2.7.13.3"/>
    </reaction>
</comment>
<dbReference type="AlphaFoldDB" id="A0A7D5K8Q0"/>
<reference evidence="9 10" key="1">
    <citation type="submission" date="2020-07" db="EMBL/GenBank/DDBJ databases">
        <title>Gai3-2, isolated from salt lake.</title>
        <authorList>
            <person name="Cui H."/>
            <person name="Shi X."/>
        </authorList>
    </citation>
    <scope>NUCLEOTIDE SEQUENCE [LARGE SCALE GENOMIC DNA]</scope>
    <source>
        <strain evidence="9 10">Gai3-2</strain>
    </source>
</reference>
<dbReference type="PANTHER" id="PTHR44936">
    <property type="entry name" value="SENSOR PROTEIN CREC"/>
    <property type="match status" value="1"/>
</dbReference>
<accession>A0A7D5K8Q0</accession>
<dbReference type="GO" id="GO:0004673">
    <property type="term" value="F:protein histidine kinase activity"/>
    <property type="evidence" value="ECO:0007669"/>
    <property type="project" value="UniProtKB-EC"/>
</dbReference>
<dbReference type="OrthoDB" id="342253at2157"/>
<gene>
    <name evidence="9" type="ORF">HUG10_12815</name>
</gene>
<evidence type="ECO:0000313" key="9">
    <source>
        <dbReference type="EMBL" id="QLG28374.1"/>
    </source>
</evidence>
<dbReference type="Proteomes" id="UP000509750">
    <property type="component" value="Chromosome"/>
</dbReference>
<feature type="domain" description="Histidine kinase" evidence="8">
    <location>
        <begin position="252"/>
        <end position="449"/>
    </location>
</feature>
<keyword evidence="3" id="KW-0808">Transferase</keyword>
<dbReference type="Gene3D" id="3.30.565.10">
    <property type="entry name" value="Histidine kinase-like ATPase, C-terminal domain"/>
    <property type="match status" value="1"/>
</dbReference>
<dbReference type="EMBL" id="CP058529">
    <property type="protein sequence ID" value="QLG28374.1"/>
    <property type="molecule type" value="Genomic_DNA"/>
</dbReference>
<dbReference type="Gene3D" id="3.30.450.20">
    <property type="entry name" value="PAS domain"/>
    <property type="match status" value="1"/>
</dbReference>
<keyword evidence="6 9" id="KW-0067">ATP-binding</keyword>
<feature type="transmembrane region" description="Helical" evidence="7">
    <location>
        <begin position="37"/>
        <end position="57"/>
    </location>
</feature>
<keyword evidence="5" id="KW-0418">Kinase</keyword>
<evidence type="ECO:0000256" key="3">
    <source>
        <dbReference type="ARBA" id="ARBA00022679"/>
    </source>
</evidence>
<feature type="transmembrane region" description="Helical" evidence="7">
    <location>
        <begin position="101"/>
        <end position="122"/>
    </location>
</feature>
<dbReference type="InterPro" id="IPR031623">
    <property type="entry name" value="HisKA_4TM"/>
</dbReference>
<keyword evidence="7" id="KW-0812">Transmembrane</keyword>
<evidence type="ECO:0000256" key="7">
    <source>
        <dbReference type="SAM" id="Phobius"/>
    </source>
</evidence>
<dbReference type="InterPro" id="IPR050980">
    <property type="entry name" value="2C_sensor_his_kinase"/>
</dbReference>
<evidence type="ECO:0000256" key="4">
    <source>
        <dbReference type="ARBA" id="ARBA00022741"/>
    </source>
</evidence>
<dbReference type="InterPro" id="IPR005467">
    <property type="entry name" value="His_kinase_dom"/>
</dbReference>
<keyword evidence="4" id="KW-0547">Nucleotide-binding</keyword>
<organism evidence="9 10">
    <name type="scientific">Halorarum halophilum</name>
    <dbReference type="NCBI Taxonomy" id="2743090"/>
    <lineage>
        <taxon>Archaea</taxon>
        <taxon>Methanobacteriati</taxon>
        <taxon>Methanobacteriota</taxon>
        <taxon>Stenosarchaea group</taxon>
        <taxon>Halobacteria</taxon>
        <taxon>Halobacteriales</taxon>
        <taxon>Haloferacaceae</taxon>
        <taxon>Halorarum</taxon>
    </lineage>
</organism>
<protein>
    <recommendedName>
        <fullName evidence="2">histidine kinase</fullName>
        <ecNumber evidence="2">2.7.13.3</ecNumber>
    </recommendedName>
</protein>
<dbReference type="InterPro" id="IPR036890">
    <property type="entry name" value="HATPase_C_sf"/>
</dbReference>
<dbReference type="PROSITE" id="PS50109">
    <property type="entry name" value="HIS_KIN"/>
    <property type="match status" value="1"/>
</dbReference>
<evidence type="ECO:0000256" key="5">
    <source>
        <dbReference type="ARBA" id="ARBA00022777"/>
    </source>
</evidence>
<dbReference type="KEGG" id="halg:HUG10_12815"/>
<dbReference type="SUPFAM" id="SSF55874">
    <property type="entry name" value="ATPase domain of HSP90 chaperone/DNA topoisomerase II/histidine kinase"/>
    <property type="match status" value="1"/>
</dbReference>
<dbReference type="PANTHER" id="PTHR44936:SF10">
    <property type="entry name" value="SENSOR PROTEIN RSTB"/>
    <property type="match status" value="1"/>
</dbReference>
<dbReference type="InterPro" id="IPR004358">
    <property type="entry name" value="Sig_transdc_His_kin-like_C"/>
</dbReference>
<evidence type="ECO:0000256" key="1">
    <source>
        <dbReference type="ARBA" id="ARBA00000085"/>
    </source>
</evidence>
<dbReference type="SMART" id="SM00387">
    <property type="entry name" value="HATPase_c"/>
    <property type="match status" value="1"/>
</dbReference>
<keyword evidence="7" id="KW-0472">Membrane</keyword>
<dbReference type="Pfam" id="PF16926">
    <property type="entry name" value="HisKA_4TM"/>
    <property type="match status" value="1"/>
</dbReference>
<keyword evidence="10" id="KW-1185">Reference proteome</keyword>
<proteinExistence type="predicted"/>
<dbReference type="InterPro" id="IPR003594">
    <property type="entry name" value="HATPase_dom"/>
</dbReference>
<evidence type="ECO:0000256" key="6">
    <source>
        <dbReference type="ARBA" id="ARBA00022840"/>
    </source>
</evidence>
<dbReference type="EC" id="2.7.13.3" evidence="2"/>
<dbReference type="PRINTS" id="PR00344">
    <property type="entry name" value="BCTRLSENSOR"/>
</dbReference>
<feature type="transmembrane region" description="Helical" evidence="7">
    <location>
        <begin position="69"/>
        <end position="89"/>
    </location>
</feature>
<dbReference type="Pfam" id="PF02518">
    <property type="entry name" value="HATPase_c"/>
    <property type="match status" value="1"/>
</dbReference>
<evidence type="ECO:0000313" key="10">
    <source>
        <dbReference type="Proteomes" id="UP000509750"/>
    </source>
</evidence>
<sequence length="464" mass="49444">MVRAPPYSGGALAALGFGLAVVHVVHAMRMDLVGSLVEAWVPFAVAVGIASYGVLLVRGDRTGDRTWTVYRGVGVGVGTAALMFVWTVGHRLLQGHTVDHLPFVVANVATAGVAIGTLLGSYHARSRRDRYRAEALFSNLPTPAAYVEPREGTTVVTKVNGAFRKLFDSHETPVGRPIDDCVPPAGDEEKPLSEALESGTSVRFRCTVGVAGTREFVTTSAAAGTPDHAYVILVDITEERRRERRLSVLNRVLRHDVRSAANVVLGHAEALAEDGDAAHLDVIEGRVDDLVEMSQRARTLDRLLSDDTPSRLVNLRDVVEERLDRGTLGVAVRRELPRETVPFHDNGLIDAVLDELLANVEEHGGPDVTATVTLTVVDGGARLTVADDGPGIPRSERAVFERARETDLDHASGIGLWFVTWVVSELGGDVDVATDGDGTVVTVRLPVANDGAAVGAEPEATPGG</sequence>
<dbReference type="RefSeq" id="WP_179169949.1">
    <property type="nucleotide sequence ID" value="NZ_CP058529.1"/>
</dbReference>
<dbReference type="CDD" id="cd00075">
    <property type="entry name" value="HATPase"/>
    <property type="match status" value="1"/>
</dbReference>
<keyword evidence="7" id="KW-1133">Transmembrane helix</keyword>
<evidence type="ECO:0000256" key="2">
    <source>
        <dbReference type="ARBA" id="ARBA00012438"/>
    </source>
</evidence>
<name>A0A7D5K8Q0_9EURY</name>
<dbReference type="GeneID" id="56029730"/>
<evidence type="ECO:0000259" key="8">
    <source>
        <dbReference type="PROSITE" id="PS50109"/>
    </source>
</evidence>